<dbReference type="Pfam" id="PF12770">
    <property type="entry name" value="CHAT"/>
    <property type="match status" value="1"/>
</dbReference>
<dbReference type="InterPro" id="IPR011990">
    <property type="entry name" value="TPR-like_helical_dom_sf"/>
</dbReference>
<accession>A0A8H3A9K6</accession>
<dbReference type="EMBL" id="CAJMWW010000062">
    <property type="protein sequence ID" value="CAE6409724.1"/>
    <property type="molecule type" value="Genomic_DNA"/>
</dbReference>
<proteinExistence type="predicted"/>
<sequence>MSKCCCGNAIHNPNLDLYKLKNLQRQRLPKVYPPIIEPPNQKVIPRPKVLDTLTALVMTSSDGDPSESFIGLQRLPEDIVRPQGSTILVNEGSTTHPPVPVAGNNISSNQVEPLVVPSNREQEGQPIESPIYSHIQVLDPMEHLRETILFKVSLASHKAAIGDDSSEDLSTRLEKLGKLYYNRFHEQGELDIIKDELYNIKQALVCYTCATFLAHPEHPKLPMRLERLGLLYITQFQYSRELQLQDHEMAAYYLNRSFDLAPESQSDPSRRLGLTALLHECRFWRTGNSVYSAKAIQDKTEVILKTHESSPELALRFESLGVLHEAQFQRTGQKVDIDKAIEYLTLAIKLKPDSPRRLENLGISYRTRSLHQASTTLSDIEQALKYLGLAVDNTPEKDEERPRRLTNLGVAWEARFRRLGDLQDNEKAIYYKQRAVALTARVDNHPDLPVGLESLAVSHETRFQRLGQLDDIEAAIQHLTSAVNLTPKADLARPRRLENLGTCYAARFEHMQRLEDSIKSIEYLARAVKDTPKSHTDLPRLLNNLGMAHKSRFEHDRDGGKEHIEKAIEYLTEALDITSRDDDHPDLPLRLGNLGVGYRTRFDPKIGSKLEDLEKAIEYGDDAVSRMPSNHAGLAKQLTNLGISHEMWYEQTKDYFHLSKALYYFRKAFWIGIAPPRERLKLARHCAKLLPHSTLPSAICLEAYRASIDLVPHVVLLGTNTRQRYHDLHQIRDLGVEAASMAIRRGKNDLALEWLEQTRCVVWNQTLLLRSEAPLDQLRVMYPHFESIDRLQQAIDQLYHSSLETDMSPTNIRTRSNLEEAPPSLLRTELIDVYNEIIPEVRKLPGFKDFMQPKRASELIGANRRGPIVVINCHNSGCDALITRPESNEITSVSLPGYTFTKAQSAYSTMKGSLVAKGMQERGAQTIRTERFEDVLAALWDKVVKPILTSLGYVTKNPEERLPHITWCPTGIMSFLPLHAAGDYKSQPPSRVFDYVISSYTPTLTAMPSPSSHMLANNCGIVAIGQSEAKPEHHLGPLPGTAKELAVIRGHTQDKLKYSQLVDSDATTEKVLEAMSQNDWVHLACHARQDVNDPAKSCFFLHESTLDLATIARQLFRNKGLAFLSACRTATGDDKLPDEAAHLASCMLVAGYPSVIASMWSVKDDDAPFVADHVYSHLMNCQSIANGEVARALHNAVAMLRKEVGMTNFDRWVQYIHMGL</sequence>
<dbReference type="PANTHER" id="PTHR19959:SF119">
    <property type="entry name" value="FUNGAL LIPASE-LIKE DOMAIN-CONTAINING PROTEIN"/>
    <property type="match status" value="1"/>
</dbReference>
<evidence type="ECO:0000313" key="3">
    <source>
        <dbReference type="Proteomes" id="UP000663841"/>
    </source>
</evidence>
<gene>
    <name evidence="2" type="ORF">RDB_LOCUS20857</name>
</gene>
<dbReference type="PANTHER" id="PTHR19959">
    <property type="entry name" value="KINESIN LIGHT CHAIN"/>
    <property type="match status" value="1"/>
</dbReference>
<name>A0A8H3A9K6_9AGAM</name>
<evidence type="ECO:0000259" key="1">
    <source>
        <dbReference type="Pfam" id="PF12770"/>
    </source>
</evidence>
<dbReference type="InterPro" id="IPR024983">
    <property type="entry name" value="CHAT_dom"/>
</dbReference>
<dbReference type="Proteomes" id="UP000663841">
    <property type="component" value="Unassembled WGS sequence"/>
</dbReference>
<organism evidence="2 3">
    <name type="scientific">Rhizoctonia solani</name>
    <dbReference type="NCBI Taxonomy" id="456999"/>
    <lineage>
        <taxon>Eukaryota</taxon>
        <taxon>Fungi</taxon>
        <taxon>Dikarya</taxon>
        <taxon>Basidiomycota</taxon>
        <taxon>Agaricomycotina</taxon>
        <taxon>Agaricomycetes</taxon>
        <taxon>Cantharellales</taxon>
        <taxon>Ceratobasidiaceae</taxon>
        <taxon>Rhizoctonia</taxon>
    </lineage>
</organism>
<protein>
    <recommendedName>
        <fullName evidence="1">CHAT domain-containing protein</fullName>
    </recommendedName>
</protein>
<reference evidence="2" key="1">
    <citation type="submission" date="2021-01" db="EMBL/GenBank/DDBJ databases">
        <authorList>
            <person name="Kaushik A."/>
        </authorList>
    </citation>
    <scope>NUCLEOTIDE SEQUENCE</scope>
    <source>
        <strain evidence="2">AG3-T5</strain>
    </source>
</reference>
<dbReference type="Gene3D" id="1.25.40.10">
    <property type="entry name" value="Tetratricopeptide repeat domain"/>
    <property type="match status" value="3"/>
</dbReference>
<feature type="domain" description="CHAT" evidence="1">
    <location>
        <begin position="935"/>
        <end position="1219"/>
    </location>
</feature>
<dbReference type="AlphaFoldDB" id="A0A8H3A9K6"/>
<dbReference type="SUPFAM" id="SSF81901">
    <property type="entry name" value="HCP-like"/>
    <property type="match status" value="1"/>
</dbReference>
<comment type="caution">
    <text evidence="2">The sequence shown here is derived from an EMBL/GenBank/DDBJ whole genome shotgun (WGS) entry which is preliminary data.</text>
</comment>
<evidence type="ECO:0000313" key="2">
    <source>
        <dbReference type="EMBL" id="CAE6409724.1"/>
    </source>
</evidence>